<gene>
    <name evidence="1" type="ORF">BDV41DRAFT_583489</name>
</gene>
<proteinExistence type="predicted"/>
<reference evidence="2" key="1">
    <citation type="submission" date="2019-04" db="EMBL/GenBank/DDBJ databases">
        <title>Friends and foes A comparative genomics studyof 23 Aspergillus species from section Flavi.</title>
        <authorList>
            <consortium name="DOE Joint Genome Institute"/>
            <person name="Kjaerbolling I."/>
            <person name="Vesth T."/>
            <person name="Frisvad J.C."/>
            <person name="Nybo J.L."/>
            <person name="Theobald S."/>
            <person name="Kildgaard S."/>
            <person name="Isbrandt T."/>
            <person name="Kuo A."/>
            <person name="Sato A."/>
            <person name="Lyhne E.K."/>
            <person name="Kogle M.E."/>
            <person name="Wiebenga A."/>
            <person name="Kun R.S."/>
            <person name="Lubbers R.J."/>
            <person name="Makela M.R."/>
            <person name="Barry K."/>
            <person name="Chovatia M."/>
            <person name="Clum A."/>
            <person name="Daum C."/>
            <person name="Haridas S."/>
            <person name="He G."/>
            <person name="LaButti K."/>
            <person name="Lipzen A."/>
            <person name="Mondo S."/>
            <person name="Riley R."/>
            <person name="Salamov A."/>
            <person name="Simmons B.A."/>
            <person name="Magnuson J.K."/>
            <person name="Henrissat B."/>
            <person name="Mortensen U.H."/>
            <person name="Larsen T.O."/>
            <person name="Devries R.P."/>
            <person name="Grigoriev I.V."/>
            <person name="Machida M."/>
            <person name="Baker S.E."/>
            <person name="Andersen M.R."/>
        </authorList>
    </citation>
    <scope>NUCLEOTIDE SEQUENCE [LARGE SCALE GENOMIC DNA]</scope>
    <source>
        <strain evidence="2">CBS 130015</strain>
    </source>
</reference>
<evidence type="ECO:0000313" key="1">
    <source>
        <dbReference type="EMBL" id="KAE8306242.1"/>
    </source>
</evidence>
<name>A0A5N6VD07_9EURO</name>
<protein>
    <submittedName>
        <fullName evidence="1">Uncharacterized protein</fullName>
    </submittedName>
</protein>
<evidence type="ECO:0000313" key="2">
    <source>
        <dbReference type="Proteomes" id="UP000325433"/>
    </source>
</evidence>
<organism evidence="1 2">
    <name type="scientific">Aspergillus transmontanensis</name>
    <dbReference type="NCBI Taxonomy" id="1034304"/>
    <lineage>
        <taxon>Eukaryota</taxon>
        <taxon>Fungi</taxon>
        <taxon>Dikarya</taxon>
        <taxon>Ascomycota</taxon>
        <taxon>Pezizomycotina</taxon>
        <taxon>Eurotiomycetes</taxon>
        <taxon>Eurotiomycetidae</taxon>
        <taxon>Eurotiales</taxon>
        <taxon>Aspergillaceae</taxon>
        <taxon>Aspergillus</taxon>
        <taxon>Aspergillus subgen. Circumdati</taxon>
    </lineage>
</organism>
<dbReference type="EMBL" id="ML738482">
    <property type="protein sequence ID" value="KAE8306242.1"/>
    <property type="molecule type" value="Genomic_DNA"/>
</dbReference>
<dbReference type="Proteomes" id="UP000325433">
    <property type="component" value="Unassembled WGS sequence"/>
</dbReference>
<sequence length="114" mass="13071">MLHIGGKGGVDYLIAEITPQGHHILRHGGASSNIERLPSRLRQTEPPPRSLKKQVADMAYEVSYLKAELLWHAETKQALLQFQEQMYDIFKKMDDAIVQNNILLRDAESRYLDI</sequence>
<accession>A0A5N6VD07</accession>
<dbReference type="AlphaFoldDB" id="A0A5N6VD07"/>
<keyword evidence="2" id="KW-1185">Reference proteome</keyword>